<feature type="non-terminal residue" evidence="1">
    <location>
        <position position="1"/>
    </location>
</feature>
<accession>A0A9N9JXB6</accession>
<evidence type="ECO:0000313" key="1">
    <source>
        <dbReference type="EMBL" id="CAG8802015.1"/>
    </source>
</evidence>
<evidence type="ECO:0000313" key="2">
    <source>
        <dbReference type="Proteomes" id="UP000789405"/>
    </source>
</evidence>
<keyword evidence="2" id="KW-1185">Reference proteome</keyword>
<dbReference type="Proteomes" id="UP000789405">
    <property type="component" value="Unassembled WGS sequence"/>
</dbReference>
<dbReference type="AlphaFoldDB" id="A0A9N9JXB6"/>
<gene>
    <name evidence="1" type="ORF">DERYTH_LOCUS23581</name>
</gene>
<organism evidence="1 2">
    <name type="scientific">Dentiscutata erythropus</name>
    <dbReference type="NCBI Taxonomy" id="1348616"/>
    <lineage>
        <taxon>Eukaryota</taxon>
        <taxon>Fungi</taxon>
        <taxon>Fungi incertae sedis</taxon>
        <taxon>Mucoromycota</taxon>
        <taxon>Glomeromycotina</taxon>
        <taxon>Glomeromycetes</taxon>
        <taxon>Diversisporales</taxon>
        <taxon>Gigasporaceae</taxon>
        <taxon>Dentiscutata</taxon>
    </lineage>
</organism>
<name>A0A9N9JXB6_9GLOM</name>
<sequence length="198" mass="23126">SASNDNSILLSLNAQLRMRSVDLCLNTTRQYLNLVQKGHTKMGVSSLLAKSLGKGPWHARCIHVWANQWKNSKELYLEENKFKLAIPEFISHMAKITWMKIPNPFKKIYFDGHEREDVVKSRNHFLQKMAELRKQIALYEGVGLNRIPLELYPEIVLVAQDETTLYSNDSVKKYWSPWNKYSLRKKSLVRIRISLHSL</sequence>
<comment type="caution">
    <text evidence="1">The sequence shown here is derived from an EMBL/GenBank/DDBJ whole genome shotgun (WGS) entry which is preliminary data.</text>
</comment>
<feature type="non-terminal residue" evidence="1">
    <location>
        <position position="198"/>
    </location>
</feature>
<protein>
    <submittedName>
        <fullName evidence="1">24869_t:CDS:1</fullName>
    </submittedName>
</protein>
<reference evidence="1" key="1">
    <citation type="submission" date="2021-06" db="EMBL/GenBank/DDBJ databases">
        <authorList>
            <person name="Kallberg Y."/>
            <person name="Tangrot J."/>
            <person name="Rosling A."/>
        </authorList>
    </citation>
    <scope>NUCLEOTIDE SEQUENCE</scope>
    <source>
        <strain evidence="1">MA453B</strain>
    </source>
</reference>
<proteinExistence type="predicted"/>
<dbReference type="OrthoDB" id="10044727at2759"/>
<dbReference type="EMBL" id="CAJVPY010036451">
    <property type="protein sequence ID" value="CAG8802015.1"/>
    <property type="molecule type" value="Genomic_DNA"/>
</dbReference>